<protein>
    <submittedName>
        <fullName evidence="2">Uncharacterized protein</fullName>
    </submittedName>
</protein>
<dbReference type="EMBL" id="SRLO01000095">
    <property type="protein sequence ID" value="TNN76195.1"/>
    <property type="molecule type" value="Genomic_DNA"/>
</dbReference>
<dbReference type="Proteomes" id="UP000314294">
    <property type="component" value="Unassembled WGS sequence"/>
</dbReference>
<keyword evidence="3" id="KW-1185">Reference proteome</keyword>
<evidence type="ECO:0000313" key="2">
    <source>
        <dbReference type="EMBL" id="TNN76195.1"/>
    </source>
</evidence>
<evidence type="ECO:0000256" key="1">
    <source>
        <dbReference type="SAM" id="MobiDB-lite"/>
    </source>
</evidence>
<organism evidence="2 3">
    <name type="scientific">Liparis tanakae</name>
    <name type="common">Tanaka's snailfish</name>
    <dbReference type="NCBI Taxonomy" id="230148"/>
    <lineage>
        <taxon>Eukaryota</taxon>
        <taxon>Metazoa</taxon>
        <taxon>Chordata</taxon>
        <taxon>Craniata</taxon>
        <taxon>Vertebrata</taxon>
        <taxon>Euteleostomi</taxon>
        <taxon>Actinopterygii</taxon>
        <taxon>Neopterygii</taxon>
        <taxon>Teleostei</taxon>
        <taxon>Neoteleostei</taxon>
        <taxon>Acanthomorphata</taxon>
        <taxon>Eupercaria</taxon>
        <taxon>Perciformes</taxon>
        <taxon>Cottioidei</taxon>
        <taxon>Cottales</taxon>
        <taxon>Liparidae</taxon>
        <taxon>Liparis</taxon>
    </lineage>
</organism>
<reference evidence="2 3" key="1">
    <citation type="submission" date="2019-03" db="EMBL/GenBank/DDBJ databases">
        <title>First draft genome of Liparis tanakae, snailfish: a comprehensive survey of snailfish specific genes.</title>
        <authorList>
            <person name="Kim W."/>
            <person name="Song I."/>
            <person name="Jeong J.-H."/>
            <person name="Kim D."/>
            <person name="Kim S."/>
            <person name="Ryu S."/>
            <person name="Song J.Y."/>
            <person name="Lee S.K."/>
        </authorList>
    </citation>
    <scope>NUCLEOTIDE SEQUENCE [LARGE SCALE GENOMIC DNA]</scope>
    <source>
        <tissue evidence="2">Muscle</tissue>
    </source>
</reference>
<proteinExistence type="predicted"/>
<comment type="caution">
    <text evidence="2">The sequence shown here is derived from an EMBL/GenBank/DDBJ whole genome shotgun (WGS) entry which is preliminary data.</text>
</comment>
<name>A0A4Z2IF16_9TELE</name>
<sequence>MPWSTTGLGCSMDRTGAPSWTSVECTAPSDVSSKVEASWMPLRGSRSEEANCKAEGSVRVRE</sequence>
<dbReference type="AlphaFoldDB" id="A0A4Z2IF16"/>
<evidence type="ECO:0000313" key="3">
    <source>
        <dbReference type="Proteomes" id="UP000314294"/>
    </source>
</evidence>
<accession>A0A4Z2IF16</accession>
<feature type="region of interest" description="Disordered" evidence="1">
    <location>
        <begin position="1"/>
        <end position="25"/>
    </location>
</feature>
<gene>
    <name evidence="2" type="ORF">EYF80_013483</name>
</gene>